<feature type="compositionally biased region" description="Basic and acidic residues" evidence="1">
    <location>
        <begin position="166"/>
        <end position="180"/>
    </location>
</feature>
<proteinExistence type="predicted"/>
<dbReference type="Proteomes" id="UP000075901">
    <property type="component" value="Unassembled WGS sequence"/>
</dbReference>
<dbReference type="AlphaFoldDB" id="A0A182STR6"/>
<name>A0A182STR6_9DIPT</name>
<keyword evidence="3" id="KW-1185">Reference proteome</keyword>
<reference evidence="2" key="2">
    <citation type="submission" date="2020-05" db="UniProtKB">
        <authorList>
            <consortium name="EnsemblMetazoa"/>
        </authorList>
    </citation>
    <scope>IDENTIFICATION</scope>
    <source>
        <strain evidence="2">maculatus3</strain>
    </source>
</reference>
<accession>A0A182STR6</accession>
<feature type="region of interest" description="Disordered" evidence="1">
    <location>
        <begin position="1"/>
        <end position="371"/>
    </location>
</feature>
<evidence type="ECO:0000313" key="2">
    <source>
        <dbReference type="EnsemblMetazoa" id="AMAM013223-PA"/>
    </source>
</evidence>
<feature type="compositionally biased region" description="Basic and acidic residues" evidence="1">
    <location>
        <begin position="132"/>
        <end position="145"/>
    </location>
</feature>
<dbReference type="VEuPathDB" id="VectorBase:AMAM013223"/>
<feature type="compositionally biased region" description="Basic and acidic residues" evidence="1">
    <location>
        <begin position="73"/>
        <end position="90"/>
    </location>
</feature>
<evidence type="ECO:0000256" key="1">
    <source>
        <dbReference type="SAM" id="MobiDB-lite"/>
    </source>
</evidence>
<sequence length="371" mass="39388">DGTVVEHDEEISIPPEPAETDAPNNVSNDKLDGDGDDHTQETLQPELERGVVEGISETNDELLALEPNGTDSVEAKENGHMDAPEDEHLARRSSSAREATVGSAKSNEIDRTSDTEAEQEANPSPVALEEAEVSKDSLEQVQAKDDEIEQDSLGKDLEPEELVTGGDREPSAASDKRSVRNSDSQSGSRATTGKSIKSIIAVEEQSGVEEHISRNSSAAVVSNGLPPSNGMVGNSEPEDTPDINNQENREELVSARSGRHRTYPNSAKESLTSTSRPPSGTDVPLESVSRVASSTLTTTHTSGKSSHSSTRNRKASIGSRKSVTSTASSATRAKTVKQDGDQDGEGDDSEANDDSNNADVQIASYRTPDEV</sequence>
<evidence type="ECO:0000313" key="3">
    <source>
        <dbReference type="Proteomes" id="UP000075901"/>
    </source>
</evidence>
<feature type="compositionally biased region" description="Low complexity" evidence="1">
    <location>
        <begin position="319"/>
        <end position="333"/>
    </location>
</feature>
<feature type="compositionally biased region" description="Acidic residues" evidence="1">
    <location>
        <begin position="341"/>
        <end position="353"/>
    </location>
</feature>
<organism evidence="2 3">
    <name type="scientific">Anopheles maculatus</name>
    <dbReference type="NCBI Taxonomy" id="74869"/>
    <lineage>
        <taxon>Eukaryota</taxon>
        <taxon>Metazoa</taxon>
        <taxon>Ecdysozoa</taxon>
        <taxon>Arthropoda</taxon>
        <taxon>Hexapoda</taxon>
        <taxon>Insecta</taxon>
        <taxon>Pterygota</taxon>
        <taxon>Neoptera</taxon>
        <taxon>Endopterygota</taxon>
        <taxon>Diptera</taxon>
        <taxon>Nematocera</taxon>
        <taxon>Culicoidea</taxon>
        <taxon>Culicidae</taxon>
        <taxon>Anophelinae</taxon>
        <taxon>Anopheles</taxon>
        <taxon>Anopheles maculatus group</taxon>
    </lineage>
</organism>
<protein>
    <submittedName>
        <fullName evidence="2">Uncharacterized protein</fullName>
    </submittedName>
</protein>
<feature type="compositionally biased region" description="Polar residues" evidence="1">
    <location>
        <begin position="181"/>
        <end position="195"/>
    </location>
</feature>
<reference evidence="3" key="1">
    <citation type="submission" date="2013-09" db="EMBL/GenBank/DDBJ databases">
        <title>The Genome Sequence of Anopheles maculatus species B.</title>
        <authorList>
            <consortium name="The Broad Institute Genomics Platform"/>
            <person name="Neafsey D.E."/>
            <person name="Besansky N."/>
            <person name="Howell P."/>
            <person name="Walton C."/>
            <person name="Young S.K."/>
            <person name="Zeng Q."/>
            <person name="Gargeya S."/>
            <person name="Fitzgerald M."/>
            <person name="Haas B."/>
            <person name="Abouelleil A."/>
            <person name="Allen A.W."/>
            <person name="Alvarado L."/>
            <person name="Arachchi H.M."/>
            <person name="Berlin A.M."/>
            <person name="Chapman S.B."/>
            <person name="Gainer-Dewar J."/>
            <person name="Goldberg J."/>
            <person name="Griggs A."/>
            <person name="Gujja S."/>
            <person name="Hansen M."/>
            <person name="Howarth C."/>
            <person name="Imamovic A."/>
            <person name="Ireland A."/>
            <person name="Larimer J."/>
            <person name="McCowan C."/>
            <person name="Murphy C."/>
            <person name="Pearson M."/>
            <person name="Poon T.W."/>
            <person name="Priest M."/>
            <person name="Roberts A."/>
            <person name="Saif S."/>
            <person name="Shea T."/>
            <person name="Sisk P."/>
            <person name="Sykes S."/>
            <person name="Wortman J."/>
            <person name="Nusbaum C."/>
            <person name="Birren B."/>
        </authorList>
    </citation>
    <scope>NUCLEOTIDE SEQUENCE [LARGE SCALE GENOMIC DNA]</scope>
    <source>
        <strain evidence="3">maculatus3</strain>
    </source>
</reference>
<dbReference type="EnsemblMetazoa" id="AMAM013223-RA">
    <property type="protein sequence ID" value="AMAM013223-PA"/>
    <property type="gene ID" value="AMAM013223"/>
</dbReference>
<feature type="compositionally biased region" description="Low complexity" evidence="1">
    <location>
        <begin position="293"/>
        <end position="309"/>
    </location>
</feature>
<feature type="compositionally biased region" description="Polar residues" evidence="1">
    <location>
        <begin position="263"/>
        <end position="278"/>
    </location>
</feature>
<feature type="compositionally biased region" description="Basic and acidic residues" evidence="1">
    <location>
        <begin position="29"/>
        <end position="51"/>
    </location>
</feature>